<organism evidence="2 3">
    <name type="scientific">Vitis vinifera</name>
    <name type="common">Grape</name>
    <dbReference type="NCBI Taxonomy" id="29760"/>
    <lineage>
        <taxon>Eukaryota</taxon>
        <taxon>Viridiplantae</taxon>
        <taxon>Streptophyta</taxon>
        <taxon>Embryophyta</taxon>
        <taxon>Tracheophyta</taxon>
        <taxon>Spermatophyta</taxon>
        <taxon>Magnoliopsida</taxon>
        <taxon>eudicotyledons</taxon>
        <taxon>Gunneridae</taxon>
        <taxon>Pentapetalae</taxon>
        <taxon>rosids</taxon>
        <taxon>Vitales</taxon>
        <taxon>Vitaceae</taxon>
        <taxon>Viteae</taxon>
        <taxon>Vitis</taxon>
    </lineage>
</organism>
<dbReference type="PANTHER" id="PTHR11017">
    <property type="entry name" value="LEUCINE-RICH REPEAT-CONTAINING PROTEIN"/>
    <property type="match status" value="1"/>
</dbReference>
<gene>
    <name evidence="2" type="primary">DSC1_32</name>
    <name evidence="2" type="ORF">CK203_091834</name>
</gene>
<reference evidence="2 3" key="1">
    <citation type="journal article" date="2018" name="PLoS Genet.">
        <title>Population sequencing reveals clonal diversity and ancestral inbreeding in the grapevine cultivar Chardonnay.</title>
        <authorList>
            <person name="Roach M.J."/>
            <person name="Johnson D.L."/>
            <person name="Bohlmann J."/>
            <person name="van Vuuren H.J."/>
            <person name="Jones S.J."/>
            <person name="Pretorius I.S."/>
            <person name="Schmidt S.A."/>
            <person name="Borneman A.R."/>
        </authorList>
    </citation>
    <scope>NUCLEOTIDE SEQUENCE [LARGE SCALE GENOMIC DNA]</scope>
    <source>
        <strain evidence="3">cv. Chardonnay</strain>
        <tissue evidence="2">Leaf</tissue>
    </source>
</reference>
<feature type="domain" description="R13L1/DRL21-like LRR repeat region" evidence="1">
    <location>
        <begin position="133"/>
        <end position="193"/>
    </location>
</feature>
<dbReference type="SUPFAM" id="SSF52058">
    <property type="entry name" value="L domain-like"/>
    <property type="match status" value="1"/>
</dbReference>
<dbReference type="Pfam" id="PF25019">
    <property type="entry name" value="LRR_R13L1-DRL21"/>
    <property type="match status" value="1"/>
</dbReference>
<name>A0A438BLX9_VITVI</name>
<dbReference type="InterPro" id="IPR056789">
    <property type="entry name" value="LRR_R13L1-DRL21"/>
</dbReference>
<proteinExistence type="predicted"/>
<dbReference type="Gene3D" id="3.80.10.10">
    <property type="entry name" value="Ribonuclease Inhibitor"/>
    <property type="match status" value="1"/>
</dbReference>
<dbReference type="InterPro" id="IPR032675">
    <property type="entry name" value="LRR_dom_sf"/>
</dbReference>
<accession>A0A438BLX9</accession>
<evidence type="ECO:0000313" key="3">
    <source>
        <dbReference type="Proteomes" id="UP000288805"/>
    </source>
</evidence>
<dbReference type="InterPro" id="IPR044974">
    <property type="entry name" value="Disease_R_plants"/>
</dbReference>
<dbReference type="GO" id="GO:0006952">
    <property type="term" value="P:defense response"/>
    <property type="evidence" value="ECO:0007669"/>
    <property type="project" value="InterPro"/>
</dbReference>
<dbReference type="AlphaFoldDB" id="A0A438BLX9"/>
<evidence type="ECO:0000313" key="2">
    <source>
        <dbReference type="EMBL" id="RVW11953.1"/>
    </source>
</evidence>
<dbReference type="Proteomes" id="UP000288805">
    <property type="component" value="Unassembled WGS sequence"/>
</dbReference>
<comment type="caution">
    <text evidence="2">The sequence shown here is derived from an EMBL/GenBank/DDBJ whole genome shotgun (WGS) entry which is preliminary data.</text>
</comment>
<protein>
    <submittedName>
        <fullName evidence="2">Disease resistance-like protein DSC1</fullName>
    </submittedName>
</protein>
<dbReference type="EMBL" id="QGNW01002724">
    <property type="protein sequence ID" value="RVW11953.1"/>
    <property type="molecule type" value="Genomic_DNA"/>
</dbReference>
<evidence type="ECO:0000259" key="1">
    <source>
        <dbReference type="Pfam" id="PF25019"/>
    </source>
</evidence>
<sequence>MHDLIQEMGWNIIRSESPGDPTKWSRLWDPSDGMKNVEAIFLDLSRSTPLQISTKIFAKMKQLRLLKIYSSGYCGTTEKQLKVILPEDFQFPAHELRYLHWEGYPLKSLPSNFLGVNLIELNMKDSNIKQLRQRNERLEQLKILNLSGSRQLTEISFSNMPNLEKLELADCTSLNVVDPSIGDLKNLTSLNLRGCKNLTSLPSSIQYLDSLETFDLDYAQTWRNFRR</sequence>
<dbReference type="PANTHER" id="PTHR11017:SF570">
    <property type="entry name" value="DISEASE RESISTANCE PROTEIN (TIR-NBS CLASS)-RELATED"/>
    <property type="match status" value="1"/>
</dbReference>